<dbReference type="EMBL" id="NRSZ01001042">
    <property type="protein sequence ID" value="PNY23803.1"/>
    <property type="molecule type" value="Genomic_DNA"/>
</dbReference>
<gene>
    <name evidence="17" type="ORF">TCAP_06255</name>
</gene>
<keyword evidence="5 14" id="KW-0444">Lipid biosynthesis</keyword>
<reference evidence="17 18" key="1">
    <citation type="submission" date="2017-08" db="EMBL/GenBank/DDBJ databases">
        <title>Harnessing the power of phylogenomics to disentangle the directionality and signatures of interkingdom host jumping in the parasitic fungal genus Tolypocladium.</title>
        <authorList>
            <person name="Quandt C.A."/>
            <person name="Patterson W."/>
            <person name="Spatafora J.W."/>
        </authorList>
    </citation>
    <scope>NUCLEOTIDE SEQUENCE [LARGE SCALE GENOMIC DNA]</scope>
    <source>
        <strain evidence="17 18">CBS 113982</strain>
    </source>
</reference>
<dbReference type="UniPathway" id="UPA00094"/>
<evidence type="ECO:0000256" key="7">
    <source>
        <dbReference type="ARBA" id="ARBA00022832"/>
    </source>
</evidence>
<keyword evidence="10 14" id="KW-0472">Membrane</keyword>
<dbReference type="PANTHER" id="PTHR11035:SF3">
    <property type="entry name" value="VERY-LONG-CHAIN (3R)-3-HYDROXYACYL-COA DEHYDRATASE"/>
    <property type="match status" value="1"/>
</dbReference>
<comment type="catalytic activity">
    <reaction evidence="13 14">
        <text>a very-long-chain (3R)-3-hydroxyacyl-CoA = a very-long-chain (2E)-enoyl-CoA + H2O</text>
        <dbReference type="Rhea" id="RHEA:45812"/>
        <dbReference type="ChEBI" id="CHEBI:15377"/>
        <dbReference type="ChEBI" id="CHEBI:83728"/>
        <dbReference type="ChEBI" id="CHEBI:85440"/>
        <dbReference type="EC" id="4.2.1.134"/>
    </reaction>
</comment>
<dbReference type="PANTHER" id="PTHR11035">
    <property type="entry name" value="VERY-LONG-CHAIN (3R)-3-HYDROXYACYL-COA DEHYDRATASE"/>
    <property type="match status" value="1"/>
</dbReference>
<feature type="transmembrane region" description="Helical" evidence="14">
    <location>
        <begin position="803"/>
        <end position="820"/>
    </location>
</feature>
<feature type="compositionally biased region" description="Basic and acidic residues" evidence="15">
    <location>
        <begin position="149"/>
        <end position="160"/>
    </location>
</feature>
<dbReference type="Pfam" id="PF01636">
    <property type="entry name" value="APH"/>
    <property type="match status" value="1"/>
</dbReference>
<keyword evidence="11 14" id="KW-0275">Fatty acid biosynthesis</keyword>
<keyword evidence="8 14" id="KW-1133">Transmembrane helix</keyword>
<feature type="compositionally biased region" description="Polar residues" evidence="15">
    <location>
        <begin position="569"/>
        <end position="589"/>
    </location>
</feature>
<evidence type="ECO:0000256" key="15">
    <source>
        <dbReference type="SAM" id="MobiDB-lite"/>
    </source>
</evidence>
<dbReference type="EC" id="4.2.1.134" evidence="4 14"/>
<evidence type="ECO:0000256" key="12">
    <source>
        <dbReference type="ARBA" id="ARBA00023239"/>
    </source>
</evidence>
<comment type="similarity">
    <text evidence="3 14">Belongs to the very long-chain fatty acids dehydratase HACD family.</text>
</comment>
<evidence type="ECO:0000313" key="17">
    <source>
        <dbReference type="EMBL" id="PNY23803.1"/>
    </source>
</evidence>
<feature type="domain" description="Aminoglycoside phosphotransferase" evidence="16">
    <location>
        <begin position="256"/>
        <end position="390"/>
    </location>
</feature>
<dbReference type="GO" id="GO:0005789">
    <property type="term" value="C:endoplasmic reticulum membrane"/>
    <property type="evidence" value="ECO:0007669"/>
    <property type="project" value="UniProtKB-SubCell"/>
</dbReference>
<dbReference type="InterPro" id="IPR007482">
    <property type="entry name" value="Tyr_Pase-like_PTPLA"/>
</dbReference>
<evidence type="ECO:0000256" key="2">
    <source>
        <dbReference type="ARBA" id="ARBA00005194"/>
    </source>
</evidence>
<evidence type="ECO:0000256" key="13">
    <source>
        <dbReference type="ARBA" id="ARBA00036671"/>
    </source>
</evidence>
<comment type="function">
    <text evidence="14">Catalyzes the third of the four reactions of the long-chain fatty acids elongation cycle. This endoplasmic reticulum-bound enzymatic process, allows the addition of two carbons to the chain of long- and very long-chain fatty acids/VLCFAs per cycle. This enzyme catalyzes the dehydration of the 3-hydroxyacyl-CoA intermediate into trans-2,3-enoyl-CoA, within each cycle of fatty acid elongation. Thereby, it participates to the production of VLCFAs of different chain lengths that are involved in multiple biological processes as precursors of membrane lipids and lipid mediators.</text>
</comment>
<dbReference type="Pfam" id="PF04387">
    <property type="entry name" value="PTPLA"/>
    <property type="match status" value="1"/>
</dbReference>
<feature type="region of interest" description="Disordered" evidence="15">
    <location>
        <begin position="126"/>
        <end position="160"/>
    </location>
</feature>
<keyword evidence="12 14" id="KW-0456">Lyase</keyword>
<dbReference type="GO" id="GO:0102158">
    <property type="term" value="F:very-long-chain (3R)-3-hydroxyacyl-CoA dehydratase activity"/>
    <property type="evidence" value="ECO:0007669"/>
    <property type="project" value="UniProtKB-EC"/>
</dbReference>
<comment type="caution">
    <text evidence="17">The sequence shown here is derived from an EMBL/GenBank/DDBJ whole genome shotgun (WGS) entry which is preliminary data.</text>
</comment>
<keyword evidence="14" id="KW-0256">Endoplasmic reticulum</keyword>
<evidence type="ECO:0000256" key="4">
    <source>
        <dbReference type="ARBA" id="ARBA00013122"/>
    </source>
</evidence>
<name>A0A2K3Q8L2_9HYPO</name>
<feature type="transmembrane region" description="Helical" evidence="14">
    <location>
        <begin position="733"/>
        <end position="751"/>
    </location>
</feature>
<organism evidence="17 18">
    <name type="scientific">Tolypocladium capitatum</name>
    <dbReference type="NCBI Taxonomy" id="45235"/>
    <lineage>
        <taxon>Eukaryota</taxon>
        <taxon>Fungi</taxon>
        <taxon>Dikarya</taxon>
        <taxon>Ascomycota</taxon>
        <taxon>Pezizomycotina</taxon>
        <taxon>Sordariomycetes</taxon>
        <taxon>Hypocreomycetidae</taxon>
        <taxon>Hypocreales</taxon>
        <taxon>Ophiocordycipitaceae</taxon>
        <taxon>Tolypocladium</taxon>
    </lineage>
</organism>
<sequence length="843" mass="92984">MWQLDTFGPASLPALVVEESDACVMHRAPRLFLWDTANGVGDRYRAADAHVPVQCSADQTIETDELSTCGVERGVASHAAEIRFHLPMTAACGGNGVVLPHACDDSTGNGISEVLELFQSTVWDEGSMPPSTRLASTSSSTPGGSSHSSQDEVKRNNHGIDDFFSRNGLSRRTKEKCDAYARLRFPGSAMQPVRSQGYCSYTLAISDDHVLQFRPDKFKLDMDICGDAKDVFGGLAPTTRYLGVMDGIPAGRRQPWLHVYLQERLPGVSLTSFLEHPGGARGEKHRRRLVEDMAHVFAMSYHRRRPLHRHGSRESDAVVRGKVGSSLRWRLDMLKGLAGGQLAHHASAVKRHIQAIERLPWCLTHGDLVPGNILVHPDTGHLTGLVDWAEGEWLPLGVGLYGLEELLGRETARQGFQYLGDHEKLRRAFWTRFLHLCGEGSGPPTGLRLQEVLLARRMGIMLWRGIAFDDGRIDRVVQAGRDDAELHKLHLFLEAASGVEAASWHDMAWRLMARPMRVFWVRRFSTSAVAISLFSICRFSPSSVLRSQLVECQGGTDSQATVSRPKVQPTPTTATLSHPSTNHLALTTKPQPPTTSLPPAATGPQRREILPIGPHGIAAAAMAPSQPPRRAPPPPSAARTGYLVLYNCASALAWSVVLGRTVAICALRGPGFVYGGAGEWTKWTQTVAAMEILHSLLGVVRAPLFTTLMQVSSRFLLVWGIVDSFPPLAFSPFYSSMLVAWSVTEVIRYSYFALSLSGRQPAALTWLRYNTFFVLYPLGIFSECSLVYMATVPAAMRHPLEKYVLYAILAIYVPGAYILYTHMMTQRRKVLRSTKVKDEKATQ</sequence>
<dbReference type="AlphaFoldDB" id="A0A2K3Q8L2"/>
<evidence type="ECO:0000256" key="8">
    <source>
        <dbReference type="ARBA" id="ARBA00022989"/>
    </source>
</evidence>
<comment type="caution">
    <text evidence="14">Lacks conserved residue(s) required for the propagation of feature annotation.</text>
</comment>
<evidence type="ECO:0000256" key="9">
    <source>
        <dbReference type="ARBA" id="ARBA00023098"/>
    </source>
</evidence>
<feature type="transmembrane region" description="Helical" evidence="14">
    <location>
        <begin position="772"/>
        <end position="791"/>
    </location>
</feature>
<dbReference type="GO" id="GO:0030148">
    <property type="term" value="P:sphingolipid biosynthetic process"/>
    <property type="evidence" value="ECO:0007669"/>
    <property type="project" value="TreeGrafter"/>
</dbReference>
<evidence type="ECO:0000259" key="16">
    <source>
        <dbReference type="Pfam" id="PF01636"/>
    </source>
</evidence>
<proteinExistence type="inferred from homology"/>
<dbReference type="GO" id="GO:0030497">
    <property type="term" value="P:fatty acid elongation"/>
    <property type="evidence" value="ECO:0007669"/>
    <property type="project" value="TreeGrafter"/>
</dbReference>
<evidence type="ECO:0000256" key="5">
    <source>
        <dbReference type="ARBA" id="ARBA00022516"/>
    </source>
</evidence>
<evidence type="ECO:0000256" key="10">
    <source>
        <dbReference type="ARBA" id="ARBA00023136"/>
    </source>
</evidence>
<keyword evidence="18" id="KW-1185">Reference proteome</keyword>
<accession>A0A2K3Q8L2</accession>
<dbReference type="InterPro" id="IPR011009">
    <property type="entry name" value="Kinase-like_dom_sf"/>
</dbReference>
<dbReference type="Gene3D" id="3.90.1200.10">
    <property type="match status" value="1"/>
</dbReference>
<dbReference type="Proteomes" id="UP000236621">
    <property type="component" value="Unassembled WGS sequence"/>
</dbReference>
<evidence type="ECO:0000256" key="14">
    <source>
        <dbReference type="RuleBase" id="RU363109"/>
    </source>
</evidence>
<evidence type="ECO:0000256" key="1">
    <source>
        <dbReference type="ARBA" id="ARBA00004141"/>
    </source>
</evidence>
<feature type="region of interest" description="Disordered" evidence="15">
    <location>
        <begin position="555"/>
        <end position="603"/>
    </location>
</feature>
<dbReference type="OrthoDB" id="5598852at2759"/>
<evidence type="ECO:0000256" key="6">
    <source>
        <dbReference type="ARBA" id="ARBA00022692"/>
    </source>
</evidence>
<dbReference type="GO" id="GO:0042761">
    <property type="term" value="P:very long-chain fatty acid biosynthetic process"/>
    <property type="evidence" value="ECO:0007669"/>
    <property type="project" value="TreeGrafter"/>
</dbReference>
<keyword evidence="9 14" id="KW-0443">Lipid metabolism</keyword>
<protein>
    <recommendedName>
        <fullName evidence="4 14">Very-long-chain (3R)-3-hydroxyacyl-CoA dehydratase</fullName>
        <ecNumber evidence="4 14">4.2.1.134</ecNumber>
    </recommendedName>
</protein>
<evidence type="ECO:0000256" key="3">
    <source>
        <dbReference type="ARBA" id="ARBA00007811"/>
    </source>
</evidence>
<dbReference type="InterPro" id="IPR002575">
    <property type="entry name" value="Aminoglycoside_PTrfase"/>
</dbReference>
<keyword evidence="6 14" id="KW-0812">Transmembrane</keyword>
<feature type="compositionally biased region" description="Low complexity" evidence="15">
    <location>
        <begin position="136"/>
        <end position="148"/>
    </location>
</feature>
<evidence type="ECO:0000313" key="18">
    <source>
        <dbReference type="Proteomes" id="UP000236621"/>
    </source>
</evidence>
<keyword evidence="7 14" id="KW-0276">Fatty acid metabolism</keyword>
<evidence type="ECO:0000256" key="11">
    <source>
        <dbReference type="ARBA" id="ARBA00023160"/>
    </source>
</evidence>
<dbReference type="STRING" id="45235.A0A2K3Q8L2"/>
<dbReference type="SUPFAM" id="SSF56112">
    <property type="entry name" value="Protein kinase-like (PK-like)"/>
    <property type="match status" value="1"/>
</dbReference>
<comment type="subcellular location">
    <subcellularLocation>
        <location evidence="14">Endoplasmic reticulum membrane</location>
        <topology evidence="14">Multi-pass membrane protein</topology>
    </subcellularLocation>
    <subcellularLocation>
        <location evidence="1">Membrane</location>
        <topology evidence="1">Multi-pass membrane protein</topology>
    </subcellularLocation>
</comment>
<comment type="pathway">
    <text evidence="2 14">Lipid metabolism; fatty acid biosynthesis.</text>
</comment>